<keyword evidence="4 11" id="KW-0378">Hydrolase</keyword>
<dbReference type="Pfam" id="PF00271">
    <property type="entry name" value="Helicase_C"/>
    <property type="match status" value="1"/>
</dbReference>
<feature type="region of interest" description="Disordered" evidence="12">
    <location>
        <begin position="73"/>
        <end position="102"/>
    </location>
</feature>
<dbReference type="Proteomes" id="UP000615446">
    <property type="component" value="Unassembled WGS sequence"/>
</dbReference>
<dbReference type="InterPro" id="IPR027417">
    <property type="entry name" value="P-loop_NTPase"/>
</dbReference>
<evidence type="ECO:0000313" key="16">
    <source>
        <dbReference type="EMBL" id="GES86970.1"/>
    </source>
</evidence>
<evidence type="ECO:0000256" key="11">
    <source>
        <dbReference type="RuleBase" id="RU000492"/>
    </source>
</evidence>
<dbReference type="EMBL" id="BLAL01000162">
    <property type="protein sequence ID" value="GES86970.1"/>
    <property type="molecule type" value="Genomic_DNA"/>
</dbReference>
<evidence type="ECO:0000256" key="12">
    <source>
        <dbReference type="SAM" id="MobiDB-lite"/>
    </source>
</evidence>
<dbReference type="STRING" id="94130.A0A2Z6RKC7"/>
<name>A0A2Z6RKC7_9GLOM</name>
<evidence type="ECO:0000259" key="13">
    <source>
        <dbReference type="PROSITE" id="PS51192"/>
    </source>
</evidence>
<comment type="caution">
    <text evidence="15">The sequence shown here is derived from an EMBL/GenBank/DDBJ whole genome shotgun (WGS) entry which is preliminary data.</text>
</comment>
<feature type="region of interest" description="Disordered" evidence="12">
    <location>
        <begin position="515"/>
        <end position="618"/>
    </location>
</feature>
<protein>
    <recommendedName>
        <fullName evidence="2">RNA helicase</fullName>
        <ecNumber evidence="2">3.6.4.13</ecNumber>
    </recommendedName>
</protein>
<dbReference type="InterPro" id="IPR011545">
    <property type="entry name" value="DEAD/DEAH_box_helicase_dom"/>
</dbReference>
<accession>A0A2Z6RKC7</accession>
<dbReference type="OrthoDB" id="360161at2759"/>
<dbReference type="Gene3D" id="3.40.50.300">
    <property type="entry name" value="P-loop containing nucleotide triphosphate hydrolases"/>
    <property type="match status" value="2"/>
</dbReference>
<dbReference type="Proteomes" id="UP000247702">
    <property type="component" value="Unassembled WGS sequence"/>
</dbReference>
<keyword evidence="8" id="KW-0539">Nucleus</keyword>
<feature type="domain" description="Helicase ATP-binding" evidence="13">
    <location>
        <begin position="168"/>
        <end position="341"/>
    </location>
</feature>
<evidence type="ECO:0000256" key="1">
    <source>
        <dbReference type="ARBA" id="ARBA00004604"/>
    </source>
</evidence>
<dbReference type="PROSITE" id="PS51192">
    <property type="entry name" value="HELICASE_ATP_BIND_1"/>
    <property type="match status" value="1"/>
</dbReference>
<reference evidence="15 17" key="1">
    <citation type="submission" date="2017-11" db="EMBL/GenBank/DDBJ databases">
        <title>The genome of Rhizophagus clarus HR1 reveals common genetic basis of auxotrophy among arbuscular mycorrhizal fungi.</title>
        <authorList>
            <person name="Kobayashi Y."/>
        </authorList>
    </citation>
    <scope>NUCLEOTIDE SEQUENCE [LARGE SCALE GENOMIC DNA]</scope>
    <source>
        <strain evidence="15 17">HR1</strain>
    </source>
</reference>
<evidence type="ECO:0000256" key="6">
    <source>
        <dbReference type="ARBA" id="ARBA00022840"/>
    </source>
</evidence>
<dbReference type="EC" id="3.6.4.13" evidence="2"/>
<evidence type="ECO:0000256" key="2">
    <source>
        <dbReference type="ARBA" id="ARBA00012552"/>
    </source>
</evidence>
<dbReference type="GO" id="GO:0003724">
    <property type="term" value="F:RNA helicase activity"/>
    <property type="evidence" value="ECO:0007669"/>
    <property type="project" value="UniProtKB-EC"/>
</dbReference>
<dbReference type="InterPro" id="IPR001650">
    <property type="entry name" value="Helicase_C-like"/>
</dbReference>
<dbReference type="PROSITE" id="PS00039">
    <property type="entry name" value="DEAD_ATP_HELICASE"/>
    <property type="match status" value="1"/>
</dbReference>
<sequence>MDLFKVLGSGAKFNKKRFIEDIALFEPSNKLRKTNDTSDTQMDIMQEINFFHNSKSAIVETLGVTKDKKIAKDVEKEQEEENINSHDDGSENEYDQVEEEPLTKDLNSVNDVKLFRKRHRIHVYGTDVPNPFSSFDDLESKYDFQQYICKNLKNSAYEKPTPIQMQAIPIMIHGRDLMAMAPTGSGKTLAYILPILHDLKGPEKIGYRALIISPTRELAQQIYREFKKMTIGKKFKVCMLTKATAATQAQAPHLREKFDILISTPLRLVHAIQQEIIELKNVRHLILDEADKLLELGFLEQTDEIFAACSNIKLQKALFSATFPSSVETLANDFMKDPIRVVIGLKNAATETIKQKLLYVGQEEGKLIAVRQLIQEGFKPPVLIFVQSIERAKELFHELIYDGINVDVIHSERTKAQRDSIISNFRQGKIWVLIATELMARGMDFKGVNLVINYDFPQSVQSYIHRIGRTGRAGRSGEAVTYYTKDDAPYLKSIVNVMKESGCEVPDWMLQLKNPSKESKQRLRKKPIERKTIDTRSTYDIKKMRRKKKIIETSKRRKAHKLVPASNKNEDINKGDPLYGGKKEKKDKPKDDNKSKNESKSLLSNKKVKQNNRNNKDY</sequence>
<evidence type="ECO:0000313" key="17">
    <source>
        <dbReference type="Proteomes" id="UP000247702"/>
    </source>
</evidence>
<evidence type="ECO:0000256" key="10">
    <source>
        <dbReference type="ARBA" id="ARBA00047984"/>
    </source>
</evidence>
<evidence type="ECO:0000256" key="8">
    <source>
        <dbReference type="ARBA" id="ARBA00023242"/>
    </source>
</evidence>
<dbReference type="GO" id="GO:0005730">
    <property type="term" value="C:nucleolus"/>
    <property type="evidence" value="ECO:0007669"/>
    <property type="project" value="UniProtKB-SubCell"/>
</dbReference>
<evidence type="ECO:0000259" key="14">
    <source>
        <dbReference type="PROSITE" id="PS51194"/>
    </source>
</evidence>
<evidence type="ECO:0000256" key="9">
    <source>
        <dbReference type="ARBA" id="ARBA00024355"/>
    </source>
</evidence>
<dbReference type="GO" id="GO:0030490">
    <property type="term" value="P:maturation of SSU-rRNA"/>
    <property type="evidence" value="ECO:0007669"/>
    <property type="project" value="InterPro"/>
</dbReference>
<reference evidence="16" key="2">
    <citation type="submission" date="2019-10" db="EMBL/GenBank/DDBJ databases">
        <title>Conservation and host-specific expression of non-tandemly repeated heterogenous ribosome RNA gene in arbuscular mycorrhizal fungi.</title>
        <authorList>
            <person name="Maeda T."/>
            <person name="Kobayashi Y."/>
            <person name="Nakagawa T."/>
            <person name="Ezawa T."/>
            <person name="Yamaguchi K."/>
            <person name="Bino T."/>
            <person name="Nishimoto Y."/>
            <person name="Shigenobu S."/>
            <person name="Kawaguchi M."/>
        </authorList>
    </citation>
    <scope>NUCLEOTIDE SEQUENCE</scope>
    <source>
        <strain evidence="16">HR1</strain>
    </source>
</reference>
<keyword evidence="7" id="KW-0694">RNA-binding</keyword>
<comment type="similarity">
    <text evidence="9">Belongs to the DEAD box helicase family. DDX52/ROK1 subfamily.</text>
</comment>
<dbReference type="GO" id="GO:0005524">
    <property type="term" value="F:ATP binding"/>
    <property type="evidence" value="ECO:0007669"/>
    <property type="project" value="UniProtKB-KW"/>
</dbReference>
<evidence type="ECO:0000256" key="7">
    <source>
        <dbReference type="ARBA" id="ARBA00022884"/>
    </source>
</evidence>
<dbReference type="GO" id="GO:0005829">
    <property type="term" value="C:cytosol"/>
    <property type="evidence" value="ECO:0007669"/>
    <property type="project" value="TreeGrafter"/>
</dbReference>
<dbReference type="PROSITE" id="PS51194">
    <property type="entry name" value="HELICASE_CTER"/>
    <property type="match status" value="1"/>
</dbReference>
<dbReference type="CDD" id="cd18787">
    <property type="entry name" value="SF2_C_DEAD"/>
    <property type="match status" value="1"/>
</dbReference>
<dbReference type="SMART" id="SM00487">
    <property type="entry name" value="DEXDc"/>
    <property type="match status" value="1"/>
</dbReference>
<evidence type="ECO:0000256" key="3">
    <source>
        <dbReference type="ARBA" id="ARBA00022741"/>
    </source>
</evidence>
<dbReference type="PANTHER" id="PTHR47959">
    <property type="entry name" value="ATP-DEPENDENT RNA HELICASE RHLE-RELATED"/>
    <property type="match status" value="1"/>
</dbReference>
<gene>
    <name evidence="16" type="ORF">RCL2_001399600</name>
    <name evidence="15" type="ORF">RclHR1_02930010</name>
</gene>
<dbReference type="Pfam" id="PF00270">
    <property type="entry name" value="DEAD"/>
    <property type="match status" value="1"/>
</dbReference>
<dbReference type="GO" id="GO:0003723">
    <property type="term" value="F:RNA binding"/>
    <property type="evidence" value="ECO:0007669"/>
    <property type="project" value="UniProtKB-KW"/>
</dbReference>
<dbReference type="CDD" id="cd17957">
    <property type="entry name" value="DEADc_DDX52"/>
    <property type="match status" value="1"/>
</dbReference>
<evidence type="ECO:0000313" key="15">
    <source>
        <dbReference type="EMBL" id="GBB97161.1"/>
    </source>
</evidence>
<comment type="subcellular location">
    <subcellularLocation>
        <location evidence="1">Nucleus</location>
        <location evidence="1">Nucleolus</location>
    </subcellularLocation>
</comment>
<comment type="catalytic activity">
    <reaction evidence="10">
        <text>ATP + H2O = ADP + phosphate + H(+)</text>
        <dbReference type="Rhea" id="RHEA:13065"/>
        <dbReference type="ChEBI" id="CHEBI:15377"/>
        <dbReference type="ChEBI" id="CHEBI:15378"/>
        <dbReference type="ChEBI" id="CHEBI:30616"/>
        <dbReference type="ChEBI" id="CHEBI:43474"/>
        <dbReference type="ChEBI" id="CHEBI:456216"/>
        <dbReference type="EC" id="3.6.4.13"/>
    </reaction>
</comment>
<dbReference type="SUPFAM" id="SSF52540">
    <property type="entry name" value="P-loop containing nucleoside triphosphate hydrolases"/>
    <property type="match status" value="1"/>
</dbReference>
<dbReference type="SMART" id="SM00490">
    <property type="entry name" value="HELICc"/>
    <property type="match status" value="1"/>
</dbReference>
<dbReference type="GO" id="GO:0016787">
    <property type="term" value="F:hydrolase activity"/>
    <property type="evidence" value="ECO:0007669"/>
    <property type="project" value="UniProtKB-KW"/>
</dbReference>
<feature type="domain" description="Helicase C-terminal" evidence="14">
    <location>
        <begin position="352"/>
        <end position="513"/>
    </location>
</feature>
<feature type="compositionally biased region" description="Basic residues" evidence="12">
    <location>
        <begin position="543"/>
        <end position="561"/>
    </location>
</feature>
<evidence type="ECO:0000256" key="4">
    <source>
        <dbReference type="ARBA" id="ARBA00022801"/>
    </source>
</evidence>
<dbReference type="PANTHER" id="PTHR47959:SF15">
    <property type="entry name" value="RNA HELICASE"/>
    <property type="match status" value="1"/>
</dbReference>
<proteinExistence type="inferred from homology"/>
<feature type="compositionally biased region" description="Basic and acidic residues" evidence="12">
    <location>
        <begin position="529"/>
        <end position="542"/>
    </location>
</feature>
<dbReference type="EMBL" id="BEXD01002146">
    <property type="protein sequence ID" value="GBB97161.1"/>
    <property type="molecule type" value="Genomic_DNA"/>
</dbReference>
<dbReference type="InterPro" id="IPR050079">
    <property type="entry name" value="DEAD_box_RNA_helicase"/>
</dbReference>
<feature type="compositionally biased region" description="Acidic residues" evidence="12">
    <location>
        <begin position="90"/>
        <end position="100"/>
    </location>
</feature>
<organism evidence="15 17">
    <name type="scientific">Rhizophagus clarus</name>
    <dbReference type="NCBI Taxonomy" id="94130"/>
    <lineage>
        <taxon>Eukaryota</taxon>
        <taxon>Fungi</taxon>
        <taxon>Fungi incertae sedis</taxon>
        <taxon>Mucoromycota</taxon>
        <taxon>Glomeromycotina</taxon>
        <taxon>Glomeromycetes</taxon>
        <taxon>Glomerales</taxon>
        <taxon>Glomeraceae</taxon>
        <taxon>Rhizophagus</taxon>
    </lineage>
</organism>
<dbReference type="FunFam" id="3.40.50.300:FF:000759">
    <property type="entry name" value="probable ATP-dependent RNA helicase DDX52"/>
    <property type="match status" value="1"/>
</dbReference>
<dbReference type="InterPro" id="IPR044764">
    <property type="entry name" value="DDX52/Rok1_DEADc"/>
</dbReference>
<keyword evidence="17" id="KW-1185">Reference proteome</keyword>
<evidence type="ECO:0000256" key="5">
    <source>
        <dbReference type="ARBA" id="ARBA00022806"/>
    </source>
</evidence>
<dbReference type="InterPro" id="IPR000629">
    <property type="entry name" value="RNA-helicase_DEAD-box_CS"/>
</dbReference>
<dbReference type="AlphaFoldDB" id="A0A2Z6RKC7"/>
<keyword evidence="5 11" id="KW-0347">Helicase</keyword>
<keyword evidence="6 11" id="KW-0067">ATP-binding</keyword>
<feature type="compositionally biased region" description="Basic and acidic residues" evidence="12">
    <location>
        <begin position="581"/>
        <end position="599"/>
    </location>
</feature>
<keyword evidence="3 11" id="KW-0547">Nucleotide-binding</keyword>
<dbReference type="InterPro" id="IPR014001">
    <property type="entry name" value="Helicase_ATP-bd"/>
</dbReference>